<gene>
    <name evidence="5" type="ORF">ISF26_18945</name>
</gene>
<dbReference type="GO" id="GO:0051213">
    <property type="term" value="F:dioxygenase activity"/>
    <property type="evidence" value="ECO:0007669"/>
    <property type="project" value="UniProtKB-KW"/>
</dbReference>
<dbReference type="Proteomes" id="UP001054846">
    <property type="component" value="Chromosome"/>
</dbReference>
<feature type="domain" description="TauD/TfdA-like" evidence="4">
    <location>
        <begin position="39"/>
        <end position="334"/>
    </location>
</feature>
<dbReference type="InterPro" id="IPR050411">
    <property type="entry name" value="AlphaKG_dependent_hydroxylases"/>
</dbReference>
<keyword evidence="2" id="KW-0560">Oxidoreductase</keyword>
<organism evidence="5 6">
    <name type="scientific">Gloeobacter morelensis MG652769</name>
    <dbReference type="NCBI Taxonomy" id="2781736"/>
    <lineage>
        <taxon>Bacteria</taxon>
        <taxon>Bacillati</taxon>
        <taxon>Cyanobacteriota</taxon>
        <taxon>Cyanophyceae</taxon>
        <taxon>Gloeobacterales</taxon>
        <taxon>Gloeobacteraceae</taxon>
        <taxon>Gloeobacter</taxon>
        <taxon>Gloeobacter morelensis</taxon>
    </lineage>
</organism>
<dbReference type="Pfam" id="PF02668">
    <property type="entry name" value="TauD"/>
    <property type="match status" value="1"/>
</dbReference>
<keyword evidence="5" id="KW-0223">Dioxygenase</keyword>
<dbReference type="SUPFAM" id="SSF51197">
    <property type="entry name" value="Clavaminate synthase-like"/>
    <property type="match status" value="1"/>
</dbReference>
<dbReference type="InterPro" id="IPR042098">
    <property type="entry name" value="TauD-like_sf"/>
</dbReference>
<evidence type="ECO:0000256" key="2">
    <source>
        <dbReference type="ARBA" id="ARBA00023002"/>
    </source>
</evidence>
<sequence length="350" mass="38531">MEPARGPHLGRRRAIRVSQAELVQTGLLPSASPLPLVVQPTGTGLSLSAWLQANRPLIEQQLRRHGGLLLRGFEVGGAGGFERCLHAAAPGGPLPYQDGSSPRSQVQGHIYTSTDYPAEEPIFLHSELSYAGCWPMKVLFYCVRPADRGGETPIADTRRVWARIDPAVREAFCTKGVMYIRNFGDGLGLSWQQAFQTAEPTQVEAYCRRQGITCEWKAAGRLRTRQVRQAAAVHPHTQEVVWFNHAAFFHPSTLTPAVRDALLAQSAPEELPYYTCFGDGSVIAAEVIEQVRAAYRLETIVFAWQAHDVLLLDNMLTAHGRNPYTGARQVLVGMAEPYSLPAADPPSDRK</sequence>
<accession>A0ABY3PJK4</accession>
<dbReference type="EMBL" id="CP063845">
    <property type="protein sequence ID" value="UFP93832.1"/>
    <property type="molecule type" value="Genomic_DNA"/>
</dbReference>
<dbReference type="Gene3D" id="3.60.130.10">
    <property type="entry name" value="Clavaminate synthase-like"/>
    <property type="match status" value="1"/>
</dbReference>
<dbReference type="RefSeq" id="WP_230840885.1">
    <property type="nucleotide sequence ID" value="NZ_CP063845.1"/>
</dbReference>
<evidence type="ECO:0000313" key="6">
    <source>
        <dbReference type="Proteomes" id="UP001054846"/>
    </source>
</evidence>
<dbReference type="InterPro" id="IPR003819">
    <property type="entry name" value="TauD/TfdA-like"/>
</dbReference>
<reference evidence="5 6" key="1">
    <citation type="journal article" date="2021" name="Genome Biol. Evol.">
        <title>Complete Genome Sequencing of a Novel Gloeobacter Species from a Waterfall Cave in Mexico.</title>
        <authorList>
            <person name="Saw J.H."/>
            <person name="Cardona T."/>
            <person name="Montejano G."/>
        </authorList>
    </citation>
    <scope>NUCLEOTIDE SEQUENCE [LARGE SCALE GENOMIC DNA]</scope>
    <source>
        <strain evidence="5">MG652769</strain>
    </source>
</reference>
<evidence type="ECO:0000313" key="5">
    <source>
        <dbReference type="EMBL" id="UFP93832.1"/>
    </source>
</evidence>
<evidence type="ECO:0000256" key="3">
    <source>
        <dbReference type="ARBA" id="ARBA00023194"/>
    </source>
</evidence>
<proteinExistence type="predicted"/>
<evidence type="ECO:0000256" key="1">
    <source>
        <dbReference type="ARBA" id="ARBA00001954"/>
    </source>
</evidence>
<keyword evidence="3" id="KW-0045">Antibiotic biosynthesis</keyword>
<dbReference type="PANTHER" id="PTHR10696">
    <property type="entry name" value="GAMMA-BUTYROBETAINE HYDROXYLASE-RELATED"/>
    <property type="match status" value="1"/>
</dbReference>
<name>A0ABY3PJK4_9CYAN</name>
<dbReference type="PANTHER" id="PTHR10696:SF56">
    <property type="entry name" value="TAUD_TFDA-LIKE DOMAIN-CONTAINING PROTEIN"/>
    <property type="match status" value="1"/>
</dbReference>
<keyword evidence="6" id="KW-1185">Reference proteome</keyword>
<protein>
    <submittedName>
        <fullName evidence="5">TauD/TfdA family dioxygenase</fullName>
    </submittedName>
</protein>
<comment type="cofactor">
    <cofactor evidence="1">
        <name>Fe(2+)</name>
        <dbReference type="ChEBI" id="CHEBI:29033"/>
    </cofactor>
</comment>
<evidence type="ECO:0000259" key="4">
    <source>
        <dbReference type="Pfam" id="PF02668"/>
    </source>
</evidence>